<accession>A0A212CH08</accession>
<proteinExistence type="predicted"/>
<keyword evidence="2" id="KW-1185">Reference proteome</keyword>
<feature type="non-terminal residue" evidence="1">
    <location>
        <position position="190"/>
    </location>
</feature>
<dbReference type="EMBL" id="MKHE01000020">
    <property type="protein sequence ID" value="OWK05162.1"/>
    <property type="molecule type" value="Genomic_DNA"/>
</dbReference>
<dbReference type="Gene3D" id="3.30.60.300">
    <property type="match status" value="2"/>
</dbReference>
<dbReference type="Proteomes" id="UP000242450">
    <property type="component" value="Chromosome 20"/>
</dbReference>
<evidence type="ECO:0000313" key="2">
    <source>
        <dbReference type="Proteomes" id="UP000242450"/>
    </source>
</evidence>
<comment type="caution">
    <text evidence="1">The sequence shown here is derived from an EMBL/GenBank/DDBJ whole genome shotgun (WGS) entry which is preliminary data.</text>
</comment>
<feature type="non-terminal residue" evidence="1">
    <location>
        <position position="1"/>
    </location>
</feature>
<name>A0A212CH08_CEREH</name>
<sequence>TWDIHDWHAVPILGSRQVYTVPLEAPGHSGQDPHWPSYNVHLHQDIEQGVFTKFNVDEFEDMVAEKRLILGDYGVKESPVMAPGTNGGPCTHERTWDIHDWHAVPILGSRQVYTVPLEAPGHSGQDPHWPSYNVHLHQDIEQGVFTKFNVDEFEDMVAEKRLILGDYGVKESPVMAPGTNGGPCTHESLG</sequence>
<gene>
    <name evidence="1" type="ORF">Celaphus_00002830</name>
</gene>
<evidence type="ECO:0000313" key="1">
    <source>
        <dbReference type="EMBL" id="OWK05162.1"/>
    </source>
</evidence>
<dbReference type="AlphaFoldDB" id="A0A212CH08"/>
<protein>
    <submittedName>
        <fullName evidence="1">Uncharacterized protein</fullName>
    </submittedName>
</protein>
<organism evidence="1 2">
    <name type="scientific">Cervus elaphus hippelaphus</name>
    <name type="common">European red deer</name>
    <dbReference type="NCBI Taxonomy" id="46360"/>
    <lineage>
        <taxon>Eukaryota</taxon>
        <taxon>Metazoa</taxon>
        <taxon>Chordata</taxon>
        <taxon>Craniata</taxon>
        <taxon>Vertebrata</taxon>
        <taxon>Euteleostomi</taxon>
        <taxon>Mammalia</taxon>
        <taxon>Eutheria</taxon>
        <taxon>Laurasiatheria</taxon>
        <taxon>Artiodactyla</taxon>
        <taxon>Ruminantia</taxon>
        <taxon>Pecora</taxon>
        <taxon>Cervidae</taxon>
        <taxon>Cervinae</taxon>
        <taxon>Cervus</taxon>
    </lineage>
</organism>
<reference evidence="1 2" key="1">
    <citation type="journal article" date="2018" name="Mol. Genet. Genomics">
        <title>The red deer Cervus elaphus genome CerEla1.0: sequencing, annotating, genes, and chromosomes.</title>
        <authorList>
            <person name="Bana N.A."/>
            <person name="Nyiri A."/>
            <person name="Nagy J."/>
            <person name="Frank K."/>
            <person name="Nagy T."/>
            <person name="Steger V."/>
            <person name="Schiller M."/>
            <person name="Lakatos P."/>
            <person name="Sugar L."/>
            <person name="Horn P."/>
            <person name="Barta E."/>
            <person name="Orosz L."/>
        </authorList>
    </citation>
    <scope>NUCLEOTIDE SEQUENCE [LARGE SCALE GENOMIC DNA]</scope>
    <source>
        <strain evidence="1">Hungarian</strain>
    </source>
</reference>